<sequence length="204" mass="21199">MVDVGSAVSVSELNLYTTAYFAGLTPSSLTLASYDLKGALISQATNGNLSRDSECTYPYIFPASKGSCALGPFVQELTVLNGTSSVTRLIPGFCAQPDHPTPSPFTCLNGGTKAGTGTCRCTEQFSGRNCAIPVCLNGGVVEKFPGNGRPLCDCPVGYGGDHCEILSCTTPSSNVFGSAKRSLAVVIQNSFSQAQVNLYITGTI</sequence>
<keyword evidence="4" id="KW-1185">Reference proteome</keyword>
<keyword evidence="1" id="KW-0245">EGF-like domain</keyword>
<dbReference type="PROSITE" id="PS01186">
    <property type="entry name" value="EGF_2"/>
    <property type="match status" value="1"/>
</dbReference>
<accession>A0A3P7IRL1</accession>
<evidence type="ECO:0000313" key="3">
    <source>
        <dbReference type="EMBL" id="VDM69679.1"/>
    </source>
</evidence>
<dbReference type="InterPro" id="IPR053295">
    <property type="entry name" value="Innate_immunity_reg"/>
</dbReference>
<comment type="caution">
    <text evidence="1">Lacks conserved residue(s) required for the propagation of feature annotation.</text>
</comment>
<gene>
    <name evidence="3" type="ORF">SVUK_LOCUS4677</name>
</gene>
<dbReference type="PROSITE" id="PS50026">
    <property type="entry name" value="EGF_3"/>
    <property type="match status" value="1"/>
</dbReference>
<keyword evidence="1" id="KW-1015">Disulfide bond</keyword>
<dbReference type="PANTHER" id="PTHR47324:SF3">
    <property type="entry name" value="EGF-LIKE DOMAIN-CONTAINING PROTEIN"/>
    <property type="match status" value="1"/>
</dbReference>
<dbReference type="Gene3D" id="2.10.25.10">
    <property type="entry name" value="Laminin"/>
    <property type="match status" value="1"/>
</dbReference>
<dbReference type="SUPFAM" id="SSF57196">
    <property type="entry name" value="EGF/Laminin"/>
    <property type="match status" value="1"/>
</dbReference>
<feature type="disulfide bond" evidence="1">
    <location>
        <begin position="154"/>
        <end position="163"/>
    </location>
</feature>
<evidence type="ECO:0000256" key="1">
    <source>
        <dbReference type="PROSITE-ProRule" id="PRU00076"/>
    </source>
</evidence>
<dbReference type="EMBL" id="UYYB01013110">
    <property type="protein sequence ID" value="VDM69679.1"/>
    <property type="molecule type" value="Genomic_DNA"/>
</dbReference>
<evidence type="ECO:0000259" key="2">
    <source>
        <dbReference type="PROSITE" id="PS50026"/>
    </source>
</evidence>
<dbReference type="InterPro" id="IPR000742">
    <property type="entry name" value="EGF"/>
</dbReference>
<dbReference type="PANTHER" id="PTHR47324">
    <property type="entry name" value="PROTEIN IRG-7-RELATED"/>
    <property type="match status" value="1"/>
</dbReference>
<dbReference type="PROSITE" id="PS00022">
    <property type="entry name" value="EGF_1"/>
    <property type="match status" value="1"/>
</dbReference>
<proteinExistence type="predicted"/>
<name>A0A3P7IRL1_STRVU</name>
<feature type="domain" description="EGF-like" evidence="2">
    <location>
        <begin position="126"/>
        <end position="164"/>
    </location>
</feature>
<evidence type="ECO:0000313" key="4">
    <source>
        <dbReference type="Proteomes" id="UP000270094"/>
    </source>
</evidence>
<feature type="disulfide bond" evidence="1">
    <location>
        <begin position="135"/>
        <end position="152"/>
    </location>
</feature>
<dbReference type="OrthoDB" id="5779730at2759"/>
<organism evidence="3 4">
    <name type="scientific">Strongylus vulgaris</name>
    <name type="common">Blood worm</name>
    <dbReference type="NCBI Taxonomy" id="40348"/>
    <lineage>
        <taxon>Eukaryota</taxon>
        <taxon>Metazoa</taxon>
        <taxon>Ecdysozoa</taxon>
        <taxon>Nematoda</taxon>
        <taxon>Chromadorea</taxon>
        <taxon>Rhabditida</taxon>
        <taxon>Rhabditina</taxon>
        <taxon>Rhabditomorpha</taxon>
        <taxon>Strongyloidea</taxon>
        <taxon>Strongylidae</taxon>
        <taxon>Strongylus</taxon>
    </lineage>
</organism>
<protein>
    <recommendedName>
        <fullName evidence="2">EGF-like domain-containing protein</fullName>
    </recommendedName>
</protein>
<dbReference type="AlphaFoldDB" id="A0A3P7IRL1"/>
<dbReference type="Proteomes" id="UP000270094">
    <property type="component" value="Unassembled WGS sequence"/>
</dbReference>
<reference evidence="3 4" key="1">
    <citation type="submission" date="2018-11" db="EMBL/GenBank/DDBJ databases">
        <authorList>
            <consortium name="Pathogen Informatics"/>
        </authorList>
    </citation>
    <scope>NUCLEOTIDE SEQUENCE [LARGE SCALE GENOMIC DNA]</scope>
</reference>